<reference evidence="1 2" key="1">
    <citation type="submission" date="2018-05" db="EMBL/GenBank/DDBJ databases">
        <title>Reference genomes for bee gut microbiota database.</title>
        <authorList>
            <person name="Ellegaard K.M."/>
        </authorList>
    </citation>
    <scope>NUCLEOTIDE SEQUENCE [LARGE SCALE GENOMIC DNA]</scope>
    <source>
        <strain evidence="1 2">ESL0177</strain>
    </source>
</reference>
<dbReference type="RefSeq" id="WP_110424019.1">
    <property type="nucleotide sequence ID" value="NZ_QGLP01000005.1"/>
</dbReference>
<sequence length="78" mass="8985">MLDYSVGSSIESDSFNAELLYDGDIWGELCLSEDKQNLEFVIYPSDPQRVLTFNYDELMALIERAKNHLLQLDPLVKD</sequence>
<proteinExistence type="predicted"/>
<name>A0A2V4E1N0_9GAMM</name>
<gene>
    <name evidence="1" type="ORF">DKK79_10520</name>
</gene>
<comment type="caution">
    <text evidence="1">The sequence shown here is derived from an EMBL/GenBank/DDBJ whole genome shotgun (WGS) entry which is preliminary data.</text>
</comment>
<accession>A0A2V4E1N0</accession>
<dbReference type="Proteomes" id="UP000247483">
    <property type="component" value="Unassembled WGS sequence"/>
</dbReference>
<dbReference type="EMBL" id="QGLP01000005">
    <property type="protein sequence ID" value="PXZ04766.1"/>
    <property type="molecule type" value="Genomic_DNA"/>
</dbReference>
<evidence type="ECO:0000313" key="1">
    <source>
        <dbReference type="EMBL" id="PXZ04766.1"/>
    </source>
</evidence>
<dbReference type="AlphaFoldDB" id="A0A2V4E1N0"/>
<evidence type="ECO:0000313" key="2">
    <source>
        <dbReference type="Proteomes" id="UP000247483"/>
    </source>
</evidence>
<protein>
    <submittedName>
        <fullName evidence="1">Uncharacterized protein</fullName>
    </submittedName>
</protein>
<organism evidence="1 2">
    <name type="scientific">Gilliamella apicola</name>
    <dbReference type="NCBI Taxonomy" id="1196095"/>
    <lineage>
        <taxon>Bacteria</taxon>
        <taxon>Pseudomonadati</taxon>
        <taxon>Pseudomonadota</taxon>
        <taxon>Gammaproteobacteria</taxon>
        <taxon>Orbales</taxon>
        <taxon>Orbaceae</taxon>
        <taxon>Gilliamella</taxon>
    </lineage>
</organism>